<keyword evidence="1" id="KW-0472">Membrane</keyword>
<evidence type="ECO:0000256" key="1">
    <source>
        <dbReference type="SAM" id="Phobius"/>
    </source>
</evidence>
<evidence type="ECO:0000313" key="2">
    <source>
        <dbReference type="EMBL" id="SCB49354.1"/>
    </source>
</evidence>
<organism evidence="2 3">
    <name type="scientific">Bradyrhizobium yuanmingense</name>
    <dbReference type="NCBI Taxonomy" id="108015"/>
    <lineage>
        <taxon>Bacteria</taxon>
        <taxon>Pseudomonadati</taxon>
        <taxon>Pseudomonadota</taxon>
        <taxon>Alphaproteobacteria</taxon>
        <taxon>Hyphomicrobiales</taxon>
        <taxon>Nitrobacteraceae</taxon>
        <taxon>Bradyrhizobium</taxon>
    </lineage>
</organism>
<dbReference type="AlphaFoldDB" id="A0A1C3XBL0"/>
<evidence type="ECO:0000313" key="3">
    <source>
        <dbReference type="Proteomes" id="UP000183174"/>
    </source>
</evidence>
<feature type="transmembrane region" description="Helical" evidence="1">
    <location>
        <begin position="80"/>
        <end position="101"/>
    </location>
</feature>
<name>A0A1C3XBL0_9BRAD</name>
<accession>A0A1C3XBL0</accession>
<gene>
    <name evidence="2" type="ORF">GA0061099_101140</name>
</gene>
<dbReference type="EMBL" id="FMAE01000011">
    <property type="protein sequence ID" value="SCB49354.1"/>
    <property type="molecule type" value="Genomic_DNA"/>
</dbReference>
<keyword evidence="1" id="KW-0812">Transmembrane</keyword>
<proteinExistence type="predicted"/>
<feature type="transmembrane region" description="Helical" evidence="1">
    <location>
        <begin position="50"/>
        <end position="73"/>
    </location>
</feature>
<reference evidence="2 3" key="1">
    <citation type="submission" date="2016-08" db="EMBL/GenBank/DDBJ databases">
        <authorList>
            <person name="Seilhamer J.J."/>
        </authorList>
    </citation>
    <scope>NUCLEOTIDE SEQUENCE [LARGE SCALE GENOMIC DNA]</scope>
    <source>
        <strain evidence="2 3">CCBAU 10071</strain>
    </source>
</reference>
<keyword evidence="1" id="KW-1133">Transmembrane helix</keyword>
<protein>
    <submittedName>
        <fullName evidence="2">Uncharacterized protein</fullName>
    </submittedName>
</protein>
<sequence>MVRNCAPENLEIPGLLLTHHPGMTGKRLPQEKRPRLPAGPLLTPGLPNSLFLVALAALLLARAIALARVLLLLSGFLATTLLRVALAGILTLLTRILVLLLRHSGKLPCWTSEGRQRPASTLVASGTGFLAGPREPGAEMISVQALRWRPGQLQPPVPSCYKTQMLKGCRGPRTLCKSSL</sequence>
<dbReference type="Proteomes" id="UP000183174">
    <property type="component" value="Unassembled WGS sequence"/>
</dbReference>